<dbReference type="EMBL" id="QJNU01000062">
    <property type="protein sequence ID" value="RYP08466.1"/>
    <property type="molecule type" value="Genomic_DNA"/>
</dbReference>
<comment type="similarity">
    <text evidence="3">Belongs to the ZPS1 family.</text>
</comment>
<dbReference type="CDD" id="cd11307">
    <property type="entry name" value="M35_Asp_f2_like"/>
    <property type="match status" value="1"/>
</dbReference>
<organism evidence="7 8">
    <name type="scientific">Monosporascus ibericus</name>
    <dbReference type="NCBI Taxonomy" id="155417"/>
    <lineage>
        <taxon>Eukaryota</taxon>
        <taxon>Fungi</taxon>
        <taxon>Dikarya</taxon>
        <taxon>Ascomycota</taxon>
        <taxon>Pezizomycotina</taxon>
        <taxon>Sordariomycetes</taxon>
        <taxon>Xylariomycetidae</taxon>
        <taxon>Xylariales</taxon>
        <taxon>Xylariales incertae sedis</taxon>
        <taxon>Monosporascus</taxon>
    </lineage>
</organism>
<feature type="compositionally biased region" description="Basic and acidic residues" evidence="4">
    <location>
        <begin position="288"/>
        <end position="299"/>
    </location>
</feature>
<keyword evidence="1 5" id="KW-0732">Signal</keyword>
<feature type="signal peptide" evidence="5">
    <location>
        <begin position="1"/>
        <end position="19"/>
    </location>
</feature>
<proteinExistence type="inferred from homology"/>
<dbReference type="STRING" id="155417.A0A4Q4TMP6"/>
<gene>
    <name evidence="7" type="ORF">DL764_001892</name>
</gene>
<dbReference type="GO" id="GO:0005178">
    <property type="term" value="F:integrin binding"/>
    <property type="evidence" value="ECO:0007669"/>
    <property type="project" value="TreeGrafter"/>
</dbReference>
<comment type="caution">
    <text evidence="7">The sequence shown here is derived from an EMBL/GenBank/DDBJ whole genome shotgun (WGS) entry which is preliminary data.</text>
</comment>
<reference evidence="7 8" key="1">
    <citation type="submission" date="2018-06" db="EMBL/GenBank/DDBJ databases">
        <title>Complete Genomes of Monosporascus.</title>
        <authorList>
            <person name="Robinson A.J."/>
            <person name="Natvig D.O."/>
        </authorList>
    </citation>
    <scope>NUCLEOTIDE SEQUENCE [LARGE SCALE GENOMIC DNA]</scope>
    <source>
        <strain evidence="7 8">CBS 110550</strain>
    </source>
</reference>
<evidence type="ECO:0000256" key="2">
    <source>
        <dbReference type="ARBA" id="ARBA00023180"/>
    </source>
</evidence>
<feature type="domain" description="Putative peptidase" evidence="6">
    <location>
        <begin position="31"/>
        <end position="255"/>
    </location>
</feature>
<sequence length="299" mass="32512">MRTNVFLSSLALSSSLTEAAKLRGRQDVVTVTHTVIEAPATPTPYAYDWAAGATKDVPIHNSCNATERALLRRGLSDAIKLAEHAKDHVLRFGNSSEFYAKYFGSAPTAEVIGWYDKIVNGDKSGIWFRCDDIDGNCHQDGWGGHWRGENATQETVICPLSYTTRQPIEGLCGFGYQVATGELNFYFGSDLIHRLLHIPSIGEGVAEHYADSYADCLELAVSDPELAVRNSHTLQYFALDVYAYDIALPGEGCTGRTPEEASDEDSSPEPTATTETAPSTTQTGGTECHTHADGEEHCV</sequence>
<feature type="region of interest" description="Disordered" evidence="4">
    <location>
        <begin position="253"/>
        <end position="299"/>
    </location>
</feature>
<dbReference type="PANTHER" id="PTHR39399:SF1">
    <property type="entry name" value="PROTEIN ZPS1"/>
    <property type="match status" value="1"/>
</dbReference>
<dbReference type="GO" id="GO:0009986">
    <property type="term" value="C:cell surface"/>
    <property type="evidence" value="ECO:0007669"/>
    <property type="project" value="TreeGrafter"/>
</dbReference>
<dbReference type="GO" id="GO:0005576">
    <property type="term" value="C:extracellular region"/>
    <property type="evidence" value="ECO:0007669"/>
    <property type="project" value="TreeGrafter"/>
</dbReference>
<dbReference type="InterPro" id="IPR039124">
    <property type="entry name" value="PRA1-like"/>
</dbReference>
<dbReference type="InterPro" id="IPR029482">
    <property type="entry name" value="HRXXH"/>
</dbReference>
<dbReference type="GO" id="GO:0008237">
    <property type="term" value="F:metallopeptidase activity"/>
    <property type="evidence" value="ECO:0007669"/>
    <property type="project" value="InterPro"/>
</dbReference>
<name>A0A4Q4TMP6_9PEZI</name>
<evidence type="ECO:0000256" key="3">
    <source>
        <dbReference type="ARBA" id="ARBA00060890"/>
    </source>
</evidence>
<evidence type="ECO:0000256" key="5">
    <source>
        <dbReference type="SAM" id="SignalP"/>
    </source>
</evidence>
<dbReference type="InterPro" id="IPR024079">
    <property type="entry name" value="MetalloPept_cat_dom_sf"/>
</dbReference>
<evidence type="ECO:0000313" key="8">
    <source>
        <dbReference type="Proteomes" id="UP000293360"/>
    </source>
</evidence>
<dbReference type="Pfam" id="PF13933">
    <property type="entry name" value="HRXXH"/>
    <property type="match status" value="1"/>
</dbReference>
<dbReference type="SUPFAM" id="SSF55486">
    <property type="entry name" value="Metalloproteases ('zincins'), catalytic domain"/>
    <property type="match status" value="1"/>
</dbReference>
<keyword evidence="2" id="KW-0325">Glycoprotein</keyword>
<protein>
    <recommendedName>
        <fullName evidence="6">Putative peptidase domain-containing protein</fullName>
    </recommendedName>
</protein>
<dbReference type="OrthoDB" id="4689212at2759"/>
<dbReference type="GO" id="GO:0009277">
    <property type="term" value="C:fungal-type cell wall"/>
    <property type="evidence" value="ECO:0007669"/>
    <property type="project" value="TreeGrafter"/>
</dbReference>
<dbReference type="AlphaFoldDB" id="A0A4Q4TMP6"/>
<accession>A0A4Q4TMP6</accession>
<evidence type="ECO:0000313" key="7">
    <source>
        <dbReference type="EMBL" id="RYP08466.1"/>
    </source>
</evidence>
<evidence type="ECO:0000259" key="6">
    <source>
        <dbReference type="Pfam" id="PF13933"/>
    </source>
</evidence>
<feature type="chain" id="PRO_5020438835" description="Putative peptidase domain-containing protein" evidence="5">
    <location>
        <begin position="20"/>
        <end position="299"/>
    </location>
</feature>
<dbReference type="PANTHER" id="PTHR39399">
    <property type="entry name" value="PROTEIN ZPS1"/>
    <property type="match status" value="1"/>
</dbReference>
<keyword evidence="8" id="KW-1185">Reference proteome</keyword>
<feature type="compositionally biased region" description="Low complexity" evidence="4">
    <location>
        <begin position="268"/>
        <end position="287"/>
    </location>
</feature>
<evidence type="ECO:0000256" key="1">
    <source>
        <dbReference type="ARBA" id="ARBA00022729"/>
    </source>
</evidence>
<dbReference type="FunFam" id="3.40.390.10:FF:000043">
    <property type="entry name" value="Major allergen Asp F2"/>
    <property type="match status" value="1"/>
</dbReference>
<dbReference type="Proteomes" id="UP000293360">
    <property type="component" value="Unassembled WGS sequence"/>
</dbReference>
<dbReference type="Gene3D" id="3.40.390.10">
    <property type="entry name" value="Collagenase (Catalytic Domain)"/>
    <property type="match status" value="1"/>
</dbReference>
<dbReference type="GO" id="GO:0008270">
    <property type="term" value="F:zinc ion binding"/>
    <property type="evidence" value="ECO:0007669"/>
    <property type="project" value="TreeGrafter"/>
</dbReference>
<evidence type="ECO:0000256" key="4">
    <source>
        <dbReference type="SAM" id="MobiDB-lite"/>
    </source>
</evidence>